<evidence type="ECO:0000313" key="2">
    <source>
        <dbReference type="Proteomes" id="UP000646426"/>
    </source>
</evidence>
<dbReference type="Proteomes" id="UP000646426">
    <property type="component" value="Unassembled WGS sequence"/>
</dbReference>
<comment type="caution">
    <text evidence="1">The sequence shown here is derived from an EMBL/GenBank/DDBJ whole genome shotgun (WGS) entry which is preliminary data.</text>
</comment>
<proteinExistence type="predicted"/>
<keyword evidence="2" id="KW-1185">Reference proteome</keyword>
<dbReference type="Pfam" id="PF07793">
    <property type="entry name" value="DUF1631"/>
    <property type="match status" value="2"/>
</dbReference>
<protein>
    <recommendedName>
        <fullName evidence="3">DUF1631 domain-containing protein</fullName>
    </recommendedName>
</protein>
<organism evidence="1 2">
    <name type="scientific">Cognatilysobacter bugurensis</name>
    <dbReference type="NCBI Taxonomy" id="543356"/>
    <lineage>
        <taxon>Bacteria</taxon>
        <taxon>Pseudomonadati</taxon>
        <taxon>Pseudomonadota</taxon>
        <taxon>Gammaproteobacteria</taxon>
        <taxon>Lysobacterales</taxon>
        <taxon>Lysobacteraceae</taxon>
        <taxon>Cognatilysobacter</taxon>
    </lineage>
</organism>
<dbReference type="EMBL" id="BMYD01000004">
    <property type="protein sequence ID" value="GHA84860.1"/>
    <property type="molecule type" value="Genomic_DNA"/>
</dbReference>
<dbReference type="RefSeq" id="WP_189456797.1">
    <property type="nucleotide sequence ID" value="NZ_BMYD01000004.1"/>
</dbReference>
<name>A0A918T1T9_9GAMM</name>
<sequence length="700" mass="76005">MSVPLQPFTHSRQTPSLASAALPRRVRETLQEVLTLVIDHAVGPLERVLDDLELELNRGAQEVDDFTRRIERLGRFRALQRERHGIAPRFIDLLEAELATLRDPMPAPPPRPARPDEVPGTEWRLLEDDEAQDSTLLQTITLRYEARAGLALQLLGYRFGVLAGRPALDSEHLPVGPYRLTTLIGAASDAAGLDGDVRRRLMTLFEQRVLARYEDLAATMNALLVRRGVLPSMNFVPIRVRPRTAAAGDNALSTAPATTESVAVPFDLLRSLLAHRRAAVNRFRAPPLGRGPEGADAWRSAALPGFGDAEGHAAPGPDDTSADALELVELWYGRIVREVPPGSIGASWLDALHPAVVQAAVQDPHVFDHADHPVRQLLDAVIEASGSAGADEPLDPTLQSALTRAVDDVVAAGGAPHAFQSANDGVQHARRTLARRAEVAERRLVEAARGRERLAEARLRVARVIAELSQGRALPRVIRTLVDQAWADVLTLTALRNGEDGDDWRRKLETTRQILDVATGAPAPPGLAERIHDALSAIGTHEQEARMIAAHLGASEIGDDDSAATRTELMMRLKARTRLGAETPPEPLQRTPLTPEQGARLAELPVGDADAWFEFAPERDGLPSVRRRLVWTGAATNTALFVNRRGQRTAEIALDALACELDAGRVRLVAQDARSGVERAWNAVLATLSGFDPDRGAPHA</sequence>
<dbReference type="InterPro" id="IPR012434">
    <property type="entry name" value="DUF1631"/>
</dbReference>
<evidence type="ECO:0008006" key="3">
    <source>
        <dbReference type="Google" id="ProtNLM"/>
    </source>
</evidence>
<evidence type="ECO:0000313" key="1">
    <source>
        <dbReference type="EMBL" id="GHA84860.1"/>
    </source>
</evidence>
<reference evidence="1" key="1">
    <citation type="journal article" date="2014" name="Int. J. Syst. Evol. Microbiol.">
        <title>Complete genome sequence of Corynebacterium casei LMG S-19264T (=DSM 44701T), isolated from a smear-ripened cheese.</title>
        <authorList>
            <consortium name="US DOE Joint Genome Institute (JGI-PGF)"/>
            <person name="Walter F."/>
            <person name="Albersmeier A."/>
            <person name="Kalinowski J."/>
            <person name="Ruckert C."/>
        </authorList>
    </citation>
    <scope>NUCLEOTIDE SEQUENCE</scope>
    <source>
        <strain evidence="1">KCTC 23077</strain>
    </source>
</reference>
<accession>A0A918T1T9</accession>
<gene>
    <name evidence="1" type="ORF">GCM10007067_23500</name>
</gene>
<dbReference type="AlphaFoldDB" id="A0A918T1T9"/>
<reference evidence="1" key="2">
    <citation type="submission" date="2020-09" db="EMBL/GenBank/DDBJ databases">
        <authorList>
            <person name="Sun Q."/>
            <person name="Kim S."/>
        </authorList>
    </citation>
    <scope>NUCLEOTIDE SEQUENCE</scope>
    <source>
        <strain evidence="1">KCTC 23077</strain>
    </source>
</reference>